<evidence type="ECO:0000256" key="5">
    <source>
        <dbReference type="ARBA" id="ARBA00022989"/>
    </source>
</evidence>
<dbReference type="PANTHER" id="PTHR43731">
    <property type="entry name" value="RHOMBOID PROTEASE"/>
    <property type="match status" value="1"/>
</dbReference>
<dbReference type="RefSeq" id="WP_345370400.1">
    <property type="nucleotide sequence ID" value="NZ_BAABJX010000022.1"/>
</dbReference>
<feature type="domain" description="Peptidase S54 rhomboid" evidence="8">
    <location>
        <begin position="179"/>
        <end position="259"/>
    </location>
</feature>
<dbReference type="InterPro" id="IPR022764">
    <property type="entry name" value="Peptidase_S54_rhomboid_dom"/>
</dbReference>
<comment type="caution">
    <text evidence="9">The sequence shown here is derived from an EMBL/GenBank/DDBJ whole genome shotgun (WGS) entry which is preliminary data.</text>
</comment>
<evidence type="ECO:0000259" key="8">
    <source>
        <dbReference type="Pfam" id="PF01694"/>
    </source>
</evidence>
<feature type="transmembrane region" description="Helical" evidence="7">
    <location>
        <begin position="184"/>
        <end position="204"/>
    </location>
</feature>
<dbReference type="InterPro" id="IPR050925">
    <property type="entry name" value="Rhomboid_protease_S54"/>
</dbReference>
<dbReference type="Gene3D" id="1.20.1540.10">
    <property type="entry name" value="Rhomboid-like"/>
    <property type="match status" value="1"/>
</dbReference>
<feature type="transmembrane region" description="Helical" evidence="7">
    <location>
        <begin position="51"/>
        <end position="74"/>
    </location>
</feature>
<evidence type="ECO:0000256" key="4">
    <source>
        <dbReference type="ARBA" id="ARBA00022801"/>
    </source>
</evidence>
<dbReference type="PANTHER" id="PTHR43731:SF14">
    <property type="entry name" value="PRESENILIN-ASSOCIATED RHOMBOID-LIKE PROTEIN, MITOCHONDRIAL"/>
    <property type="match status" value="1"/>
</dbReference>
<accession>A0ABP9D8Y0</accession>
<dbReference type="EMBL" id="BAABJX010000022">
    <property type="protein sequence ID" value="GAA4829864.1"/>
    <property type="molecule type" value="Genomic_DNA"/>
</dbReference>
<evidence type="ECO:0000256" key="1">
    <source>
        <dbReference type="ARBA" id="ARBA00004141"/>
    </source>
</evidence>
<reference evidence="10" key="1">
    <citation type="journal article" date="2019" name="Int. J. Syst. Evol. Microbiol.">
        <title>The Global Catalogue of Microorganisms (GCM) 10K type strain sequencing project: providing services to taxonomists for standard genome sequencing and annotation.</title>
        <authorList>
            <consortium name="The Broad Institute Genomics Platform"/>
            <consortium name="The Broad Institute Genome Sequencing Center for Infectious Disease"/>
            <person name="Wu L."/>
            <person name="Ma J."/>
        </authorList>
    </citation>
    <scope>NUCLEOTIDE SEQUENCE [LARGE SCALE GENOMIC DNA]</scope>
    <source>
        <strain evidence="10">JCM 18326</strain>
    </source>
</reference>
<gene>
    <name evidence="9" type="ORF">GCM10023331_13880</name>
</gene>
<evidence type="ECO:0000256" key="7">
    <source>
        <dbReference type="SAM" id="Phobius"/>
    </source>
</evidence>
<dbReference type="GO" id="GO:0006508">
    <property type="term" value="P:proteolysis"/>
    <property type="evidence" value="ECO:0007669"/>
    <property type="project" value="UniProtKB-KW"/>
</dbReference>
<dbReference type="Pfam" id="PF01694">
    <property type="entry name" value="Rhomboid"/>
    <property type="match status" value="2"/>
</dbReference>
<dbReference type="Proteomes" id="UP001500298">
    <property type="component" value="Unassembled WGS sequence"/>
</dbReference>
<evidence type="ECO:0000256" key="3">
    <source>
        <dbReference type="ARBA" id="ARBA00022692"/>
    </source>
</evidence>
<protein>
    <submittedName>
        <fullName evidence="9">Rhomboid family intramembrane serine protease</fullName>
    </submittedName>
</protein>
<name>A0ABP9D8Y0_9BACT</name>
<dbReference type="GO" id="GO:0008233">
    <property type="term" value="F:peptidase activity"/>
    <property type="evidence" value="ECO:0007669"/>
    <property type="project" value="UniProtKB-KW"/>
</dbReference>
<keyword evidence="9" id="KW-0645">Protease</keyword>
<feature type="transmembrane region" description="Helical" evidence="7">
    <location>
        <begin position="244"/>
        <end position="260"/>
    </location>
</feature>
<organism evidence="9 10">
    <name type="scientific">Algivirga pacifica</name>
    <dbReference type="NCBI Taxonomy" id="1162670"/>
    <lineage>
        <taxon>Bacteria</taxon>
        <taxon>Pseudomonadati</taxon>
        <taxon>Bacteroidota</taxon>
        <taxon>Cytophagia</taxon>
        <taxon>Cytophagales</taxon>
        <taxon>Flammeovirgaceae</taxon>
        <taxon>Algivirga</taxon>
    </lineage>
</organism>
<keyword evidence="6 7" id="KW-0472">Membrane</keyword>
<sequence>MLGFNITPVVKNLLIINIAIFVVQQFDIIPIRDLFSYHYIHSESFKPFQVITYMFVHADFGHLLGNMFALFIFGPMLERTLGQKRFLLMYAVAGLGGGAMFAALDYYDKFQLEQLAELYLNSPSPETFGNFIREGVGGISGFRFEYQQAVKEFAGAFDQNPESSVLIGQGRQIVNDLTYFKLNIPMMGASGAVYGILLAFGYLFPNAKLMLLFPPIPIKAKYLVGAYALFEIYGELQRTPGDNVAHLAHLGGMLFAFLLLKKWGMKALY</sequence>
<proteinExistence type="inferred from homology"/>
<feature type="transmembrane region" description="Helical" evidence="7">
    <location>
        <begin position="86"/>
        <end position="104"/>
    </location>
</feature>
<feature type="transmembrane region" description="Helical" evidence="7">
    <location>
        <begin position="211"/>
        <end position="232"/>
    </location>
</feature>
<dbReference type="SUPFAM" id="SSF144091">
    <property type="entry name" value="Rhomboid-like"/>
    <property type="match status" value="1"/>
</dbReference>
<comment type="similarity">
    <text evidence="2">Belongs to the peptidase S54 family.</text>
</comment>
<evidence type="ECO:0000313" key="10">
    <source>
        <dbReference type="Proteomes" id="UP001500298"/>
    </source>
</evidence>
<keyword evidence="4" id="KW-0378">Hydrolase</keyword>
<feature type="domain" description="Peptidase S54 rhomboid" evidence="8">
    <location>
        <begin position="48"/>
        <end position="107"/>
    </location>
</feature>
<keyword evidence="10" id="KW-1185">Reference proteome</keyword>
<evidence type="ECO:0000256" key="6">
    <source>
        <dbReference type="ARBA" id="ARBA00023136"/>
    </source>
</evidence>
<dbReference type="InterPro" id="IPR035952">
    <property type="entry name" value="Rhomboid-like_sf"/>
</dbReference>
<evidence type="ECO:0000313" key="9">
    <source>
        <dbReference type="EMBL" id="GAA4829864.1"/>
    </source>
</evidence>
<keyword evidence="3 7" id="KW-0812">Transmembrane</keyword>
<keyword evidence="5 7" id="KW-1133">Transmembrane helix</keyword>
<comment type="subcellular location">
    <subcellularLocation>
        <location evidence="1">Membrane</location>
        <topology evidence="1">Multi-pass membrane protein</topology>
    </subcellularLocation>
</comment>
<evidence type="ECO:0000256" key="2">
    <source>
        <dbReference type="ARBA" id="ARBA00009045"/>
    </source>
</evidence>
<feature type="transmembrane region" description="Helical" evidence="7">
    <location>
        <begin position="12"/>
        <end position="31"/>
    </location>
</feature>